<proteinExistence type="predicted"/>
<sequence>MGDYLNIYCEFGFLQKFIDSSPKFELGKTNNNHKYWYKYLDLFCGNSNMLLIDIEKDLFVKQCNDENMQGQMLSLLLNTHADGIGCLECLPQESKNMDISINDDMGEDYFRRHEHTVFLLDKNKELCKEMEEDYGLIFISSENIYDYSKLLFIPDIQEINEHSILWTCISNYIHPCNTIVLIDGYITNETDDIIDKNLNSIFNTLLPTKLNKSCFNIYIFTQDDYDSEKNKNKKILIENVICSLREYQINVNTIFEHKLEHDRHLFTNYCLFSSGYGFVLKESQRKIGTHLTFFPICSTYSGKNNAFQIVQNLKKKKFGTSAE</sequence>
<name>A0A5J4QZB9_9ZZZZ</name>
<comment type="caution">
    <text evidence="1">The sequence shown here is derived from an EMBL/GenBank/DDBJ whole genome shotgun (WGS) entry which is preliminary data.</text>
</comment>
<dbReference type="AlphaFoldDB" id="A0A5J4QZB9"/>
<evidence type="ECO:0000313" key="1">
    <source>
        <dbReference type="EMBL" id="KAA6327066.1"/>
    </source>
</evidence>
<reference evidence="1" key="1">
    <citation type="submission" date="2019-03" db="EMBL/GenBank/DDBJ databases">
        <title>Single cell metagenomics reveals metabolic interactions within the superorganism composed of flagellate Streblomastix strix and complex community of Bacteroidetes bacteria on its surface.</title>
        <authorList>
            <person name="Treitli S.C."/>
            <person name="Kolisko M."/>
            <person name="Husnik F."/>
            <person name="Keeling P."/>
            <person name="Hampl V."/>
        </authorList>
    </citation>
    <scope>NUCLEOTIDE SEQUENCE</scope>
    <source>
        <strain evidence="1">STM</strain>
    </source>
</reference>
<gene>
    <name evidence="1" type="ORF">EZS27_023908</name>
</gene>
<protein>
    <submittedName>
        <fullName evidence="1">Uncharacterized protein</fullName>
    </submittedName>
</protein>
<organism evidence="1">
    <name type="scientific">termite gut metagenome</name>
    <dbReference type="NCBI Taxonomy" id="433724"/>
    <lineage>
        <taxon>unclassified sequences</taxon>
        <taxon>metagenomes</taxon>
        <taxon>organismal metagenomes</taxon>
    </lineage>
</organism>
<dbReference type="EMBL" id="SNRY01002054">
    <property type="protein sequence ID" value="KAA6327066.1"/>
    <property type="molecule type" value="Genomic_DNA"/>
</dbReference>
<accession>A0A5J4QZB9</accession>